<feature type="transmembrane region" description="Helical" evidence="1">
    <location>
        <begin position="103"/>
        <end position="122"/>
    </location>
</feature>
<organism evidence="2 3">
    <name type="scientific">Flaviramulus aquimarinus</name>
    <dbReference type="NCBI Taxonomy" id="1170456"/>
    <lineage>
        <taxon>Bacteria</taxon>
        <taxon>Pseudomonadati</taxon>
        <taxon>Bacteroidota</taxon>
        <taxon>Flavobacteriia</taxon>
        <taxon>Flavobacteriales</taxon>
        <taxon>Flavobacteriaceae</taxon>
        <taxon>Flaviramulus</taxon>
    </lineage>
</organism>
<dbReference type="RefSeq" id="WP_345274570.1">
    <property type="nucleotide sequence ID" value="NZ_BAABJH010000006.1"/>
</dbReference>
<feature type="transmembrane region" description="Helical" evidence="1">
    <location>
        <begin position="36"/>
        <end position="57"/>
    </location>
</feature>
<keyword evidence="3" id="KW-1185">Reference proteome</keyword>
<dbReference type="EMBL" id="BAABJH010000006">
    <property type="protein sequence ID" value="GAA4899365.1"/>
    <property type="molecule type" value="Genomic_DNA"/>
</dbReference>
<sequence length="133" mass="15260">MKLKHAILLGIAIWIIGILFYLMSYSVFILENADTQANVVLFIVVMPLVWFGCHFYYKKDKKTHGLKVGQTLLLTASALDALITVPFFIIPNGGNHYSFFTDLNFWIIAFEFLAVAALYWYTRVYPKNATVKQ</sequence>
<dbReference type="Proteomes" id="UP001500433">
    <property type="component" value="Unassembled WGS sequence"/>
</dbReference>
<evidence type="ECO:0000256" key="1">
    <source>
        <dbReference type="SAM" id="Phobius"/>
    </source>
</evidence>
<reference evidence="3" key="1">
    <citation type="journal article" date="2019" name="Int. J. Syst. Evol. Microbiol.">
        <title>The Global Catalogue of Microorganisms (GCM) 10K type strain sequencing project: providing services to taxonomists for standard genome sequencing and annotation.</title>
        <authorList>
            <consortium name="The Broad Institute Genomics Platform"/>
            <consortium name="The Broad Institute Genome Sequencing Center for Infectious Disease"/>
            <person name="Wu L."/>
            <person name="Ma J."/>
        </authorList>
    </citation>
    <scope>NUCLEOTIDE SEQUENCE [LARGE SCALE GENOMIC DNA]</scope>
    <source>
        <strain evidence="3">JCM 18274</strain>
    </source>
</reference>
<proteinExistence type="predicted"/>
<keyword evidence="1" id="KW-1133">Transmembrane helix</keyword>
<evidence type="ECO:0000313" key="3">
    <source>
        <dbReference type="Proteomes" id="UP001500433"/>
    </source>
</evidence>
<evidence type="ECO:0008006" key="4">
    <source>
        <dbReference type="Google" id="ProtNLM"/>
    </source>
</evidence>
<keyword evidence="1" id="KW-0472">Membrane</keyword>
<protein>
    <recommendedName>
        <fullName evidence="4">DUF5367 domain-containing protein</fullName>
    </recommendedName>
</protein>
<comment type="caution">
    <text evidence="2">The sequence shown here is derived from an EMBL/GenBank/DDBJ whole genome shotgun (WGS) entry which is preliminary data.</text>
</comment>
<gene>
    <name evidence="2" type="ORF">GCM10023311_25790</name>
</gene>
<keyword evidence="1" id="KW-0812">Transmembrane</keyword>
<feature type="transmembrane region" description="Helical" evidence="1">
    <location>
        <begin position="7"/>
        <end position="30"/>
    </location>
</feature>
<feature type="transmembrane region" description="Helical" evidence="1">
    <location>
        <begin position="69"/>
        <end position="91"/>
    </location>
</feature>
<dbReference type="Pfam" id="PF17329">
    <property type="entry name" value="DUF5367"/>
    <property type="match status" value="1"/>
</dbReference>
<dbReference type="InterPro" id="IPR020509">
    <property type="entry name" value="Uncharacterised_YnzE"/>
</dbReference>
<evidence type="ECO:0000313" key="2">
    <source>
        <dbReference type="EMBL" id="GAA4899365.1"/>
    </source>
</evidence>
<name>A0ABP9FM63_9FLAO</name>
<accession>A0ABP9FM63</accession>